<accession>A0A066YTN5</accession>
<dbReference type="InterPro" id="IPR036736">
    <property type="entry name" value="ACP-like_sf"/>
</dbReference>
<dbReference type="AlphaFoldDB" id="A0A066YTN5"/>
<comment type="caution">
    <text evidence="1">The sequence shown here is derived from an EMBL/GenBank/DDBJ whole genome shotgun (WGS) entry which is preliminary data.</text>
</comment>
<gene>
    <name evidence="1" type="ORF">KCH_66890</name>
</gene>
<evidence type="ECO:0000313" key="2">
    <source>
        <dbReference type="Proteomes" id="UP000027178"/>
    </source>
</evidence>
<dbReference type="PATRIC" id="fig|1348663.4.peg.6471"/>
<dbReference type="Proteomes" id="UP000027178">
    <property type="component" value="Unassembled WGS sequence"/>
</dbReference>
<protein>
    <recommendedName>
        <fullName evidence="3">Carrier domain-containing protein</fullName>
    </recommendedName>
</protein>
<reference evidence="1 2" key="1">
    <citation type="submission" date="2014-05" db="EMBL/GenBank/DDBJ databases">
        <title>Draft Genome Sequence of Kitasatospora cheerisanensis KCTC 2395.</title>
        <authorList>
            <person name="Nam D.H."/>
        </authorList>
    </citation>
    <scope>NUCLEOTIDE SEQUENCE [LARGE SCALE GENOMIC DNA]</scope>
    <source>
        <strain evidence="1 2">KCTC 2395</strain>
    </source>
</reference>
<sequence length="120" mass="12269">MSTGPELRFGRAEALAMLARYGDRSPDQVDDQIGSLELTWLIAEAEQAYGVQLDLDDDRLDAIRTVDDAVAALGAQLAAAARPDASALDGTALEGTALDGTALDGAALDGDRVDAGAAAP</sequence>
<dbReference type="EMBL" id="JNBY01000141">
    <property type="protein sequence ID" value="KDN81451.1"/>
    <property type="molecule type" value="Genomic_DNA"/>
</dbReference>
<name>A0A066YTN5_9ACTN</name>
<organism evidence="1 2">
    <name type="scientific">Kitasatospora cheerisanensis KCTC 2395</name>
    <dbReference type="NCBI Taxonomy" id="1348663"/>
    <lineage>
        <taxon>Bacteria</taxon>
        <taxon>Bacillati</taxon>
        <taxon>Actinomycetota</taxon>
        <taxon>Actinomycetes</taxon>
        <taxon>Kitasatosporales</taxon>
        <taxon>Streptomycetaceae</taxon>
        <taxon>Kitasatospora</taxon>
    </lineage>
</organism>
<proteinExistence type="predicted"/>
<keyword evidence="2" id="KW-1185">Reference proteome</keyword>
<evidence type="ECO:0008006" key="3">
    <source>
        <dbReference type="Google" id="ProtNLM"/>
    </source>
</evidence>
<dbReference type="Gene3D" id="1.10.1200.10">
    <property type="entry name" value="ACP-like"/>
    <property type="match status" value="1"/>
</dbReference>
<evidence type="ECO:0000313" key="1">
    <source>
        <dbReference type="EMBL" id="KDN81451.1"/>
    </source>
</evidence>
<dbReference type="HOGENOM" id="CLU_2046521_0_0_11"/>
<dbReference type="SUPFAM" id="SSF47336">
    <property type="entry name" value="ACP-like"/>
    <property type="match status" value="1"/>
</dbReference>
<dbReference type="eggNOG" id="ENOG50320UH">
    <property type="taxonomic scope" value="Bacteria"/>
</dbReference>
<dbReference type="RefSeq" id="WP_244305514.1">
    <property type="nucleotide sequence ID" value="NZ_KK853997.1"/>
</dbReference>